<evidence type="ECO:0000256" key="8">
    <source>
        <dbReference type="ARBA" id="ARBA00038313"/>
    </source>
</evidence>
<comment type="catalytic activity">
    <reaction evidence="12">
        <text>5,6-dihydrouridine(16) in tRNA + NAD(+) = uridine(16) in tRNA + NADH + H(+)</text>
        <dbReference type="Rhea" id="RHEA:53380"/>
        <dbReference type="Rhea" id="RHEA-COMP:13543"/>
        <dbReference type="Rhea" id="RHEA-COMP:13544"/>
        <dbReference type="ChEBI" id="CHEBI:15378"/>
        <dbReference type="ChEBI" id="CHEBI:57540"/>
        <dbReference type="ChEBI" id="CHEBI:57945"/>
        <dbReference type="ChEBI" id="CHEBI:65315"/>
        <dbReference type="ChEBI" id="CHEBI:74443"/>
        <dbReference type="EC" id="1.3.1.88"/>
    </reaction>
    <physiologicalReaction direction="right-to-left" evidence="12">
        <dbReference type="Rhea" id="RHEA:53382"/>
    </physiologicalReaction>
</comment>
<evidence type="ECO:0000313" key="16">
    <source>
        <dbReference type="EMBL" id="CAE0135176.1"/>
    </source>
</evidence>
<dbReference type="PANTHER" id="PTHR11082:SF5">
    <property type="entry name" value="TRNA-DIHYDROURIDINE(16_17) SYNTHASE [NAD(P)(+)]-LIKE"/>
    <property type="match status" value="1"/>
</dbReference>
<dbReference type="GO" id="GO:0017150">
    <property type="term" value="F:tRNA dihydrouridine synthase activity"/>
    <property type="evidence" value="ECO:0007669"/>
    <property type="project" value="InterPro"/>
</dbReference>
<sequence>MKRVRDEQHPRASTAATASNTDGQCVLPVNVLGFPFRTVCGPMVGASDLAFRLLCRRHGADLCYTEMIFASRFVDDPTYRMAKLQTCAADRPLVVQFAGNEPETLAAAAALATPHCDAIDLNLGCPLPQAAEGGFGAYLSAQPHWDRLCEIVRAIVRAVQDPMSLPEQVVAPEASQDRNPADTTQTPVEDARDPTQVTQDRSEIVADPHEAAGQASLREAAQIPVRRRRIIPVLCKIRLLESVALTIDLCLRLQACGVAAICVHGREIPAPRSHRQQRQWPADLAAIAEVTRALTIPVIANGNTQRGEDVEANLAQTGAAGLMSAEGLLQNPLLFEMSGLPTQRQLGDVALEYLQLAREHPPPKLSVVRGHIMWLLGKSGKPSWFKPAANTSWLKTCVRWHQLVQTRALRQRRIPLTLHFWSRGCMSLWGASYTSLPFGLQHGR</sequence>
<dbReference type="Gene3D" id="3.20.20.70">
    <property type="entry name" value="Aldolase class I"/>
    <property type="match status" value="2"/>
</dbReference>
<evidence type="ECO:0000256" key="11">
    <source>
        <dbReference type="ARBA" id="ARBA00047652"/>
    </source>
</evidence>
<keyword evidence="2" id="KW-0285">Flavoprotein</keyword>
<keyword evidence="7" id="KW-0520">NAD</keyword>
<evidence type="ECO:0000256" key="5">
    <source>
        <dbReference type="ARBA" id="ARBA00022857"/>
    </source>
</evidence>
<keyword evidence="6" id="KW-0560">Oxidoreductase</keyword>
<accession>A0A7S3BH58</accession>
<dbReference type="CDD" id="cd02801">
    <property type="entry name" value="DUS_like_FMN"/>
    <property type="match status" value="1"/>
</dbReference>
<keyword evidence="4" id="KW-0819">tRNA processing</keyword>
<comment type="similarity">
    <text evidence="8">Belongs to the Dus family. Dus1 subfamily.</text>
</comment>
<evidence type="ECO:0000256" key="2">
    <source>
        <dbReference type="ARBA" id="ARBA00022630"/>
    </source>
</evidence>
<evidence type="ECO:0000256" key="10">
    <source>
        <dbReference type="ARBA" id="ARBA00047287"/>
    </source>
</evidence>
<name>A0A7S3BH58_9EUKA</name>
<proteinExistence type="inferred from homology"/>
<dbReference type="AlphaFoldDB" id="A0A7S3BH58"/>
<dbReference type="InterPro" id="IPR035587">
    <property type="entry name" value="DUS-like_FMN-bd"/>
</dbReference>
<protein>
    <recommendedName>
        <fullName evidence="9">tRNA-dihydrouridine(16/17) synthase [NAD(P)(+)]</fullName>
        <ecNumber evidence="9">1.3.1.88</ecNumber>
    </recommendedName>
</protein>
<evidence type="ECO:0000256" key="12">
    <source>
        <dbReference type="ARBA" id="ARBA00048934"/>
    </source>
</evidence>
<keyword evidence="3" id="KW-0288">FMN</keyword>
<comment type="catalytic activity">
    <reaction evidence="13">
        <text>5,6-dihydrouridine(17) in tRNA + NADP(+) = uridine(17) in tRNA + NADPH + H(+)</text>
        <dbReference type="Rhea" id="RHEA:53368"/>
        <dbReference type="Rhea" id="RHEA-COMP:13541"/>
        <dbReference type="Rhea" id="RHEA-COMP:13542"/>
        <dbReference type="ChEBI" id="CHEBI:15378"/>
        <dbReference type="ChEBI" id="CHEBI:57783"/>
        <dbReference type="ChEBI" id="CHEBI:58349"/>
        <dbReference type="ChEBI" id="CHEBI:65315"/>
        <dbReference type="ChEBI" id="CHEBI:74443"/>
        <dbReference type="EC" id="1.3.1.88"/>
    </reaction>
    <physiologicalReaction direction="right-to-left" evidence="13">
        <dbReference type="Rhea" id="RHEA:53370"/>
    </physiologicalReaction>
</comment>
<evidence type="ECO:0000256" key="13">
    <source>
        <dbReference type="ARBA" id="ARBA00049467"/>
    </source>
</evidence>
<gene>
    <name evidence="16" type="ORF">HERI1096_LOCUS30580</name>
</gene>
<evidence type="ECO:0000256" key="7">
    <source>
        <dbReference type="ARBA" id="ARBA00023027"/>
    </source>
</evidence>
<organism evidence="16">
    <name type="scientific">Haptolina ericina</name>
    <dbReference type="NCBI Taxonomy" id="156174"/>
    <lineage>
        <taxon>Eukaryota</taxon>
        <taxon>Haptista</taxon>
        <taxon>Haptophyta</taxon>
        <taxon>Prymnesiophyceae</taxon>
        <taxon>Prymnesiales</taxon>
        <taxon>Prymnesiaceae</taxon>
        <taxon>Haptolina</taxon>
    </lineage>
</organism>
<feature type="compositionally biased region" description="Basic and acidic residues" evidence="14">
    <location>
        <begin position="200"/>
        <end position="210"/>
    </location>
</feature>
<dbReference type="Pfam" id="PF01207">
    <property type="entry name" value="Dus"/>
    <property type="match status" value="2"/>
</dbReference>
<dbReference type="PROSITE" id="PS01136">
    <property type="entry name" value="UPF0034"/>
    <property type="match status" value="1"/>
</dbReference>
<evidence type="ECO:0000256" key="3">
    <source>
        <dbReference type="ARBA" id="ARBA00022643"/>
    </source>
</evidence>
<evidence type="ECO:0000256" key="9">
    <source>
        <dbReference type="ARBA" id="ARBA00038890"/>
    </source>
</evidence>
<dbReference type="SUPFAM" id="SSF51395">
    <property type="entry name" value="FMN-linked oxidoreductases"/>
    <property type="match status" value="2"/>
</dbReference>
<feature type="region of interest" description="Disordered" evidence="14">
    <location>
        <begin position="170"/>
        <end position="213"/>
    </location>
</feature>
<keyword evidence="5" id="KW-0521">NADP</keyword>
<comment type="cofactor">
    <cofactor evidence="1">
        <name>FMN</name>
        <dbReference type="ChEBI" id="CHEBI:58210"/>
    </cofactor>
</comment>
<reference evidence="16" key="1">
    <citation type="submission" date="2021-01" db="EMBL/GenBank/DDBJ databases">
        <authorList>
            <person name="Corre E."/>
            <person name="Pelletier E."/>
            <person name="Niang G."/>
            <person name="Scheremetjew M."/>
            <person name="Finn R."/>
            <person name="Kale V."/>
            <person name="Holt S."/>
            <person name="Cochrane G."/>
            <person name="Meng A."/>
            <person name="Brown T."/>
            <person name="Cohen L."/>
        </authorList>
    </citation>
    <scope>NUCLEOTIDE SEQUENCE</scope>
    <source>
        <strain evidence="16">CCMP281</strain>
    </source>
</reference>
<comment type="catalytic activity">
    <reaction evidence="10">
        <text>5,6-dihydrouridine(17) in tRNA + NAD(+) = uridine(17) in tRNA + NADH + H(+)</text>
        <dbReference type="Rhea" id="RHEA:53372"/>
        <dbReference type="Rhea" id="RHEA-COMP:13541"/>
        <dbReference type="Rhea" id="RHEA-COMP:13542"/>
        <dbReference type="ChEBI" id="CHEBI:15378"/>
        <dbReference type="ChEBI" id="CHEBI:57540"/>
        <dbReference type="ChEBI" id="CHEBI:57945"/>
        <dbReference type="ChEBI" id="CHEBI:65315"/>
        <dbReference type="ChEBI" id="CHEBI:74443"/>
        <dbReference type="EC" id="1.3.1.88"/>
    </reaction>
    <physiologicalReaction direction="right-to-left" evidence="10">
        <dbReference type="Rhea" id="RHEA:53374"/>
    </physiologicalReaction>
</comment>
<evidence type="ECO:0000256" key="4">
    <source>
        <dbReference type="ARBA" id="ARBA00022694"/>
    </source>
</evidence>
<dbReference type="PANTHER" id="PTHR11082">
    <property type="entry name" value="TRNA-DIHYDROURIDINE SYNTHASE"/>
    <property type="match status" value="1"/>
</dbReference>
<dbReference type="EC" id="1.3.1.88" evidence="9"/>
<evidence type="ECO:0000256" key="1">
    <source>
        <dbReference type="ARBA" id="ARBA00001917"/>
    </source>
</evidence>
<dbReference type="InterPro" id="IPR018517">
    <property type="entry name" value="tRNA_hU_synthase_CS"/>
</dbReference>
<comment type="catalytic activity">
    <reaction evidence="11">
        <text>5,6-dihydrouridine(16) in tRNA + NADP(+) = uridine(16) in tRNA + NADPH + H(+)</text>
        <dbReference type="Rhea" id="RHEA:53376"/>
        <dbReference type="Rhea" id="RHEA-COMP:13543"/>
        <dbReference type="Rhea" id="RHEA-COMP:13544"/>
        <dbReference type="ChEBI" id="CHEBI:15378"/>
        <dbReference type="ChEBI" id="CHEBI:57783"/>
        <dbReference type="ChEBI" id="CHEBI:58349"/>
        <dbReference type="ChEBI" id="CHEBI:65315"/>
        <dbReference type="ChEBI" id="CHEBI:74443"/>
        <dbReference type="EC" id="1.3.1.88"/>
    </reaction>
    <physiologicalReaction direction="right-to-left" evidence="11">
        <dbReference type="Rhea" id="RHEA:53378"/>
    </physiologicalReaction>
</comment>
<evidence type="ECO:0000259" key="15">
    <source>
        <dbReference type="Pfam" id="PF01207"/>
    </source>
</evidence>
<evidence type="ECO:0000256" key="6">
    <source>
        <dbReference type="ARBA" id="ARBA00023002"/>
    </source>
</evidence>
<feature type="domain" description="DUS-like FMN-binding" evidence="15">
    <location>
        <begin position="42"/>
        <end position="169"/>
    </location>
</feature>
<feature type="domain" description="DUS-like FMN-binding" evidence="15">
    <location>
        <begin position="231"/>
        <end position="360"/>
    </location>
</feature>
<dbReference type="EMBL" id="HBHX01055486">
    <property type="protein sequence ID" value="CAE0135176.1"/>
    <property type="molecule type" value="Transcribed_RNA"/>
</dbReference>
<dbReference type="GO" id="GO:0050660">
    <property type="term" value="F:flavin adenine dinucleotide binding"/>
    <property type="evidence" value="ECO:0007669"/>
    <property type="project" value="InterPro"/>
</dbReference>
<dbReference type="InterPro" id="IPR013785">
    <property type="entry name" value="Aldolase_TIM"/>
</dbReference>
<evidence type="ECO:0000256" key="14">
    <source>
        <dbReference type="SAM" id="MobiDB-lite"/>
    </source>
</evidence>